<organism evidence="1">
    <name type="scientific">Lepeophtheirus salmonis</name>
    <name type="common">Salmon louse</name>
    <name type="synonym">Caligus salmonis</name>
    <dbReference type="NCBI Taxonomy" id="72036"/>
    <lineage>
        <taxon>Eukaryota</taxon>
        <taxon>Metazoa</taxon>
        <taxon>Ecdysozoa</taxon>
        <taxon>Arthropoda</taxon>
        <taxon>Crustacea</taxon>
        <taxon>Multicrustacea</taxon>
        <taxon>Hexanauplia</taxon>
        <taxon>Copepoda</taxon>
        <taxon>Siphonostomatoida</taxon>
        <taxon>Caligidae</taxon>
        <taxon>Lepeophtheirus</taxon>
    </lineage>
</organism>
<name>A0A0K2VL13_LEPSM</name>
<proteinExistence type="predicted"/>
<sequence>MKEEYGNIKIVLEGLKYLNHQWLICVDLKMVNFLLGQQEVYTKYPCVLCYWDSRDDKDKG</sequence>
<evidence type="ECO:0000313" key="1">
    <source>
        <dbReference type="EMBL" id="CDW50877.1"/>
    </source>
</evidence>
<dbReference type="AlphaFoldDB" id="A0A0K2VL13"/>
<accession>A0A0K2VL13</accession>
<dbReference type="EMBL" id="HACA01033516">
    <property type="protein sequence ID" value="CDW50877.1"/>
    <property type="molecule type" value="Transcribed_RNA"/>
</dbReference>
<reference evidence="1" key="1">
    <citation type="submission" date="2014-05" db="EMBL/GenBank/DDBJ databases">
        <authorList>
            <person name="Chronopoulou M."/>
        </authorList>
    </citation>
    <scope>NUCLEOTIDE SEQUENCE</scope>
    <source>
        <tissue evidence="1">Whole organism</tissue>
    </source>
</reference>
<protein>
    <submittedName>
        <fullName evidence="1">Putative LOC100197081 [Hydra vulgaris]</fullName>
    </submittedName>
</protein>